<dbReference type="NCBIfam" id="NF037959">
    <property type="entry name" value="MFS_SpdSyn"/>
    <property type="match status" value="1"/>
</dbReference>
<reference evidence="3 6" key="1">
    <citation type="submission" date="2015-10" db="EMBL/GenBank/DDBJ databases">
        <title>Tn-seq of a polymicrobial infection.</title>
        <authorList>
            <person name="Stacy A."/>
            <person name="Rumbaugh K.P."/>
            <person name="Whiteley M."/>
        </authorList>
    </citation>
    <scope>NUCLEOTIDE SEQUENCE [LARGE SCALE GENOMIC DNA]</scope>
    <source>
        <strain evidence="3 6">624</strain>
    </source>
</reference>
<evidence type="ECO:0000313" key="7">
    <source>
        <dbReference type="Proteomes" id="UP000226080"/>
    </source>
</evidence>
<evidence type="ECO:0000313" key="8">
    <source>
        <dbReference type="Proteomes" id="UP000323012"/>
    </source>
</evidence>
<keyword evidence="2" id="KW-1133">Transmembrane helix</keyword>
<dbReference type="Pfam" id="PF01564">
    <property type="entry name" value="Spermine_synth"/>
    <property type="match status" value="1"/>
</dbReference>
<feature type="transmembrane region" description="Helical" evidence="2">
    <location>
        <begin position="137"/>
        <end position="157"/>
    </location>
</feature>
<feature type="transmembrane region" description="Helical" evidence="2">
    <location>
        <begin position="188"/>
        <end position="205"/>
    </location>
</feature>
<sequence>MTITKKAIILSFLSGFLSLGLEVIWIRLFGFYGISLPQIFSLTLALFLLGIACGSLIGKRLCQSEKGTVQYIGYSFLLSSIFDCLTISLIINFPIEGMLGIFIVCIFYSALLRGIVFPIVHHLGAEQKKTGAAISNVYFANVLGCTISPILIGFYLLDIFTTQQTYFIITFITLVTAAFCIQEKWLKSTTALIATIIIAITFVLPENMIHSLAKKKDENGKYLKLEKLIENKHGFIQVYLSENNDKLVFGGNAYDGMLNTNLNHSHNGIERAYLLPVIAPRAKNILVIGLSTASWTRVLTSMPELESMTVIELNPGYPQLAGMYSEMGKFLQDKRVNLITDDGRRWLNRNPEKKFDFILMNTTFHWRNYASNLLSKEFLELAKLHLNENGFIYFNTTESYDAYYTSKEVFPHVYQYMNMSLASLNPISALTKDQITSGLSRLKWENGSHVFNSQEELEKGVNTIFIKPLIRYEEINFQNLGRPLEIITDGNMITEYKYGFFN</sequence>
<dbReference type="SUPFAM" id="SSF53335">
    <property type="entry name" value="S-adenosyl-L-methionine-dependent methyltransferases"/>
    <property type="match status" value="1"/>
</dbReference>
<keyword evidence="2" id="KW-0812">Transmembrane</keyword>
<feature type="transmembrane region" description="Helical" evidence="2">
    <location>
        <begin position="163"/>
        <end position="181"/>
    </location>
</feature>
<dbReference type="EMBL" id="CP012959">
    <property type="protein sequence ID" value="AMQ94919.1"/>
    <property type="molecule type" value="Genomic_DNA"/>
</dbReference>
<gene>
    <name evidence="3" type="ORF">ACT75_10525</name>
    <name evidence="4" type="ORF">CQR80_01050</name>
    <name evidence="5" type="ORF">FXB79_07120</name>
</gene>
<dbReference type="PANTHER" id="PTHR43317">
    <property type="entry name" value="THERMOSPERMINE SYNTHASE ACAULIS5"/>
    <property type="match status" value="1"/>
</dbReference>
<dbReference type="Proteomes" id="UP000323012">
    <property type="component" value="Unassembled WGS sequence"/>
</dbReference>
<dbReference type="InterPro" id="IPR029063">
    <property type="entry name" value="SAM-dependent_MTases_sf"/>
</dbReference>
<protein>
    <submittedName>
        <fullName evidence="5">Spermidine synthase</fullName>
    </submittedName>
</protein>
<dbReference type="Gene3D" id="3.40.50.150">
    <property type="entry name" value="Vaccinia Virus protein VP39"/>
    <property type="match status" value="1"/>
</dbReference>
<dbReference type="KEGG" id="aact:ACT75_10525"/>
<evidence type="ECO:0000313" key="3">
    <source>
        <dbReference type="EMBL" id="AMQ94919.1"/>
    </source>
</evidence>
<feature type="transmembrane region" description="Helical" evidence="2">
    <location>
        <begin position="7"/>
        <end position="26"/>
    </location>
</feature>
<dbReference type="eggNOG" id="COG4262">
    <property type="taxonomic scope" value="Bacteria"/>
</dbReference>
<dbReference type="Proteomes" id="UP000226080">
    <property type="component" value="Unassembled WGS sequence"/>
</dbReference>
<keyword evidence="2" id="KW-0472">Membrane</keyword>
<dbReference type="EMBL" id="VSED01000017">
    <property type="protein sequence ID" value="TYA38765.1"/>
    <property type="molecule type" value="Genomic_DNA"/>
</dbReference>
<dbReference type="Proteomes" id="UP000072236">
    <property type="component" value="Chromosome"/>
</dbReference>
<keyword evidence="1" id="KW-0620">Polyamine biosynthesis</keyword>
<dbReference type="AlphaFoldDB" id="A0A142G2N9"/>
<dbReference type="SMR" id="A0A142G2N9"/>
<evidence type="ECO:0000256" key="1">
    <source>
        <dbReference type="ARBA" id="ARBA00023115"/>
    </source>
</evidence>
<keyword evidence="7" id="KW-1185">Reference proteome</keyword>
<feature type="transmembrane region" description="Helical" evidence="2">
    <location>
        <begin position="38"/>
        <end position="57"/>
    </location>
</feature>
<accession>A0A142G2N9</accession>
<dbReference type="EMBL" id="PCGW01000001">
    <property type="protein sequence ID" value="PHO21707.1"/>
    <property type="molecule type" value="Genomic_DNA"/>
</dbReference>
<dbReference type="CDD" id="cd02440">
    <property type="entry name" value="AdoMet_MTases"/>
    <property type="match status" value="1"/>
</dbReference>
<dbReference type="GO" id="GO:0006596">
    <property type="term" value="P:polyamine biosynthetic process"/>
    <property type="evidence" value="ECO:0007669"/>
    <property type="project" value="UniProtKB-KW"/>
</dbReference>
<feature type="transmembrane region" description="Helical" evidence="2">
    <location>
        <begin position="97"/>
        <end position="116"/>
    </location>
</feature>
<dbReference type="OrthoDB" id="5516475at2"/>
<reference evidence="4 7" key="2">
    <citation type="submission" date="2017-10" db="EMBL/GenBank/DDBJ databases">
        <title>Draft genome sequences of Aggregatibacter actinomycetemcomitans strains 310a and 310b.</title>
        <authorList>
            <person name="May A.C."/>
            <person name="Ohta H."/>
            <person name="Maeda H."/>
            <person name="Kokeguchi S."/>
            <person name="Cugini C."/>
        </authorList>
    </citation>
    <scope>NUCLEOTIDE SEQUENCE [LARGE SCALE GENOMIC DNA]</scope>
    <source>
        <strain evidence="4 7">310b</strain>
    </source>
</reference>
<dbReference type="RefSeq" id="WP_005542998.1">
    <property type="nucleotide sequence ID" value="NZ_CP012959.1"/>
</dbReference>
<evidence type="ECO:0000313" key="6">
    <source>
        <dbReference type="Proteomes" id="UP000072236"/>
    </source>
</evidence>
<organism evidence="5 8">
    <name type="scientific">Aggregatibacter actinomycetemcomitans</name>
    <name type="common">Actinobacillus actinomycetemcomitans</name>
    <name type="synonym">Haemophilus actinomycetemcomitans</name>
    <dbReference type="NCBI Taxonomy" id="714"/>
    <lineage>
        <taxon>Bacteria</taxon>
        <taxon>Pseudomonadati</taxon>
        <taxon>Pseudomonadota</taxon>
        <taxon>Gammaproteobacteria</taxon>
        <taxon>Pasteurellales</taxon>
        <taxon>Pasteurellaceae</taxon>
        <taxon>Aggregatibacter</taxon>
    </lineage>
</organism>
<name>A0A142G2N9_AGGAC</name>
<proteinExistence type="predicted"/>
<reference evidence="5 8" key="3">
    <citation type="submission" date="2019-08" db="EMBL/GenBank/DDBJ databases">
        <title>Whole genome sequencing of Aggregatibacter actinomycetemcomitans cultured from blood stream infections in Denmark reveals a novel phylogenetic lineage expressing serotype a membrane O polysaccharide.</title>
        <authorList>
            <person name="Nedergaard S."/>
            <person name="Kobel C.M."/>
            <person name="Nielsen M.B."/>
            <person name="Moeller R.T."/>
            <person name="Jensen A.B."/>
            <person name="Noerskov-Lauritsen N."/>
        </authorList>
    </citation>
    <scope>NUCLEOTIDE SEQUENCE [LARGE SCALE GENOMIC DNA]</scope>
    <source>
        <strain evidence="5 8">PN_563</strain>
    </source>
</reference>
<feature type="transmembrane region" description="Helical" evidence="2">
    <location>
        <begin position="69"/>
        <end position="91"/>
    </location>
</feature>
<evidence type="ECO:0000256" key="2">
    <source>
        <dbReference type="SAM" id="Phobius"/>
    </source>
</evidence>
<dbReference type="PANTHER" id="PTHR43317:SF1">
    <property type="entry name" value="THERMOSPERMINE SYNTHASE ACAULIS5"/>
    <property type="match status" value="1"/>
</dbReference>
<evidence type="ECO:0000313" key="4">
    <source>
        <dbReference type="EMBL" id="PHO21707.1"/>
    </source>
</evidence>
<evidence type="ECO:0000313" key="5">
    <source>
        <dbReference type="EMBL" id="TYA38765.1"/>
    </source>
</evidence>